<feature type="transmembrane region" description="Helical" evidence="6">
    <location>
        <begin position="194"/>
        <end position="219"/>
    </location>
</feature>
<gene>
    <name evidence="7" type="ORF">GZH47_06035</name>
</gene>
<evidence type="ECO:0000256" key="4">
    <source>
        <dbReference type="ARBA" id="ARBA00022989"/>
    </source>
</evidence>
<evidence type="ECO:0000313" key="7">
    <source>
        <dbReference type="EMBL" id="QHW30449.1"/>
    </source>
</evidence>
<reference evidence="7 8" key="1">
    <citation type="submission" date="2020-02" db="EMBL/GenBank/DDBJ databases">
        <title>Paenibacillus sp. nov., isolated from rhizosphere soil of tomato.</title>
        <authorList>
            <person name="Weon H.-Y."/>
            <person name="Lee S.A."/>
        </authorList>
    </citation>
    <scope>NUCLEOTIDE SEQUENCE [LARGE SCALE GENOMIC DNA]</scope>
    <source>
        <strain evidence="7 8">14171R-81</strain>
    </source>
</reference>
<dbReference type="PANTHER" id="PTHR10010:SF46">
    <property type="entry name" value="SODIUM-DEPENDENT PHOSPHATE TRANSPORT PROTEIN 2B"/>
    <property type="match status" value="1"/>
</dbReference>
<dbReference type="GO" id="GO:0005436">
    <property type="term" value="F:sodium:phosphate symporter activity"/>
    <property type="evidence" value="ECO:0007669"/>
    <property type="project" value="InterPro"/>
</dbReference>
<evidence type="ECO:0000256" key="3">
    <source>
        <dbReference type="ARBA" id="ARBA00022692"/>
    </source>
</evidence>
<dbReference type="InterPro" id="IPR003841">
    <property type="entry name" value="Na/Pi_transpt"/>
</dbReference>
<feature type="transmembrane region" description="Helical" evidence="6">
    <location>
        <begin position="299"/>
        <end position="318"/>
    </location>
</feature>
<dbReference type="GO" id="GO:0044341">
    <property type="term" value="P:sodium-dependent phosphate transport"/>
    <property type="evidence" value="ECO:0007669"/>
    <property type="project" value="InterPro"/>
</dbReference>
<protein>
    <submittedName>
        <fullName evidence="7">Na/Pi cotransporter family protein</fullName>
    </submittedName>
</protein>
<accession>A0A6C0NW98</accession>
<evidence type="ECO:0000256" key="2">
    <source>
        <dbReference type="ARBA" id="ARBA00022475"/>
    </source>
</evidence>
<dbReference type="NCBIfam" id="NF037997">
    <property type="entry name" value="Na_Pi_symport"/>
    <property type="match status" value="2"/>
</dbReference>
<keyword evidence="3 6" id="KW-0812">Transmembrane</keyword>
<feature type="transmembrane region" description="Helical" evidence="6">
    <location>
        <begin position="231"/>
        <end position="253"/>
    </location>
</feature>
<evidence type="ECO:0000313" key="8">
    <source>
        <dbReference type="Proteomes" id="UP000479114"/>
    </source>
</evidence>
<dbReference type="RefSeq" id="WP_162639174.1">
    <property type="nucleotide sequence ID" value="NZ_CP048286.1"/>
</dbReference>
<proteinExistence type="predicted"/>
<feature type="transmembrane region" description="Helical" evidence="6">
    <location>
        <begin position="153"/>
        <end position="173"/>
    </location>
</feature>
<dbReference type="GO" id="GO:0005886">
    <property type="term" value="C:plasma membrane"/>
    <property type="evidence" value="ECO:0007669"/>
    <property type="project" value="UniProtKB-SubCell"/>
</dbReference>
<keyword evidence="4 6" id="KW-1133">Transmembrane helix</keyword>
<name>A0A6C0NW98_9BACL</name>
<evidence type="ECO:0000256" key="5">
    <source>
        <dbReference type="ARBA" id="ARBA00023136"/>
    </source>
</evidence>
<dbReference type="EMBL" id="CP048286">
    <property type="protein sequence ID" value="QHW30449.1"/>
    <property type="molecule type" value="Genomic_DNA"/>
</dbReference>
<evidence type="ECO:0000256" key="1">
    <source>
        <dbReference type="ARBA" id="ARBA00004651"/>
    </source>
</evidence>
<keyword evidence="2" id="KW-1003">Cell membrane</keyword>
<organism evidence="7 8">
    <name type="scientific">Paenibacillus rhizovicinus</name>
    <dbReference type="NCBI Taxonomy" id="2704463"/>
    <lineage>
        <taxon>Bacteria</taxon>
        <taxon>Bacillati</taxon>
        <taxon>Bacillota</taxon>
        <taxon>Bacilli</taxon>
        <taxon>Bacillales</taxon>
        <taxon>Paenibacillaceae</taxon>
        <taxon>Paenibacillus</taxon>
    </lineage>
</organism>
<feature type="transmembrane region" description="Helical" evidence="6">
    <location>
        <begin position="50"/>
        <end position="74"/>
    </location>
</feature>
<feature type="transmembrane region" description="Helical" evidence="6">
    <location>
        <begin position="111"/>
        <end position="133"/>
    </location>
</feature>
<keyword evidence="5 6" id="KW-0472">Membrane</keyword>
<dbReference type="Pfam" id="PF02690">
    <property type="entry name" value="Na_Pi_cotrans"/>
    <property type="match status" value="2"/>
</dbReference>
<keyword evidence="8" id="KW-1185">Reference proteome</keyword>
<comment type="subcellular location">
    <subcellularLocation>
        <location evidence="1">Cell membrane</location>
        <topology evidence="1">Multi-pass membrane protein</topology>
    </subcellularLocation>
</comment>
<dbReference type="Proteomes" id="UP000479114">
    <property type="component" value="Chromosome"/>
</dbReference>
<dbReference type="KEGG" id="prz:GZH47_06035"/>
<dbReference type="AlphaFoldDB" id="A0A6C0NW98"/>
<sequence>MLFAIALPLLGGFALFLSGMRTMEHALQRTVGRSLHRILEKFTSTPLRGLAVGTAATAVLQSSTAVTVMSIGMVNAGLLTFPRTLGIVLGTNIGTCLTTELIGLNLNRFGLPLLGISCALWLLTALFGEMGFARSRSSGPPPGGGLLGPLRTGSVVSAGFSLLLVGISMMQSIAPVIQSTSFFHAYLSRADDSVFWGLAAGIVLTAAIHSSAAVIGIVMGLAETGAMPPEVGIAIVLGANVGTCITAVIAAVGGTRSGRFVAWSHVLLNVGGAALFAPFTSELGTAAAWLTSSPAGQIAHAQTLFNVACSLLALPVCYHPRLRKLRPD</sequence>
<dbReference type="PANTHER" id="PTHR10010">
    <property type="entry name" value="SOLUTE CARRIER FAMILY 34 SODIUM PHOSPHATE , MEMBER 2-RELATED"/>
    <property type="match status" value="1"/>
</dbReference>
<feature type="transmembrane region" description="Helical" evidence="6">
    <location>
        <begin position="260"/>
        <end position="279"/>
    </location>
</feature>
<evidence type="ECO:0000256" key="6">
    <source>
        <dbReference type="SAM" id="Phobius"/>
    </source>
</evidence>